<keyword evidence="2" id="KW-1185">Reference proteome</keyword>
<comment type="caution">
    <text evidence="1">The sequence shown here is derived from an EMBL/GenBank/DDBJ whole genome shotgun (WGS) entry which is preliminary data.</text>
</comment>
<sequence length="552" mass="61312">MRLGLEAPRVYTPPLRELTPETSLGYDVIEFARDILEVELFPWQKWLLIHMLELRTDGTLRFATVVVLVARQNGKSTLSQVLALWFMMRWGWPLILGTAQDLDLAEEVWEGAVELLEEDDELKELVGQVFRVNGKKSLKLVNGSRYKVKAANRKAGRGLSGNLILLDELREHQSWDAWGAITKTTMAQTLSLVLALSNAGDVTSIVLRYLRLMAHKAIGDPDGICRDAEIQGPAQVDVDELLEEDDDVDLDVEDFAQDEDTLGLFEWSAKPDCDVRDRAGWAQANPSMNHPNGIPERNIASACRTDPEWVFRTEVLCQWSDGTLEGPFPPGSWEKGLNETVEDEDGNVQIAPGNSIVGPVRACIDMSGDRSMTYIAFAGYREDGQPQVEIVAKRRGIDWVKPWMMDDKRRDRIDEVTGQKNGAPISDTIKALADDPDFTIPVVEWAGGDLMAAHGITSDAVRDEIVRHNPQPVLDIAAATAVLKQLQDGFVINRTKSPVDASPLVAFEGALWLLLRHRLEPKPPPPPPKALAEALPYDIDDFVTDDLGSIGF</sequence>
<dbReference type="InterPro" id="IPR027417">
    <property type="entry name" value="P-loop_NTPase"/>
</dbReference>
<evidence type="ECO:0000313" key="1">
    <source>
        <dbReference type="EMBL" id="MBD8019380.1"/>
    </source>
</evidence>
<dbReference type="Gene3D" id="3.40.50.300">
    <property type="entry name" value="P-loop containing nucleotide triphosphate hydrolases"/>
    <property type="match status" value="1"/>
</dbReference>
<dbReference type="EMBL" id="JACSPY010000001">
    <property type="protein sequence ID" value="MBD8019380.1"/>
    <property type="molecule type" value="Genomic_DNA"/>
</dbReference>
<accession>A0ABR8WQV8</accession>
<reference evidence="1 2" key="1">
    <citation type="submission" date="2020-08" db="EMBL/GenBank/DDBJ databases">
        <title>A Genomic Blueprint of the Chicken Gut Microbiome.</title>
        <authorList>
            <person name="Gilroy R."/>
            <person name="Ravi A."/>
            <person name="Getino M."/>
            <person name="Pursley I."/>
            <person name="Horton D.L."/>
            <person name="Alikhan N.-F."/>
            <person name="Baker D."/>
            <person name="Gharbi K."/>
            <person name="Hall N."/>
            <person name="Watson M."/>
            <person name="Adriaenssens E.M."/>
            <person name="Foster-Nyarko E."/>
            <person name="Jarju S."/>
            <person name="Secka A."/>
            <person name="Antonio M."/>
            <person name="Oren A."/>
            <person name="Chaudhuri R."/>
            <person name="La Ragione R.M."/>
            <person name="Hildebrand F."/>
            <person name="Pallen M.J."/>
        </authorList>
    </citation>
    <scope>NUCLEOTIDE SEQUENCE [LARGE SCALE GENOMIC DNA]</scope>
    <source>
        <strain evidence="1 2">Re57</strain>
    </source>
</reference>
<dbReference type="Proteomes" id="UP000651517">
    <property type="component" value="Unassembled WGS sequence"/>
</dbReference>
<gene>
    <name evidence="1" type="ORF">H9634_01095</name>
</gene>
<organism evidence="1 2">
    <name type="scientific">Brevibacterium gallinarum</name>
    <dbReference type="NCBI Taxonomy" id="2762220"/>
    <lineage>
        <taxon>Bacteria</taxon>
        <taxon>Bacillati</taxon>
        <taxon>Actinomycetota</taxon>
        <taxon>Actinomycetes</taxon>
        <taxon>Micrococcales</taxon>
        <taxon>Brevibacteriaceae</taxon>
        <taxon>Brevibacterium</taxon>
    </lineage>
</organism>
<proteinExistence type="predicted"/>
<dbReference type="RefSeq" id="WP_191724982.1">
    <property type="nucleotide sequence ID" value="NZ_JACSPY010000001.1"/>
</dbReference>
<evidence type="ECO:0000313" key="2">
    <source>
        <dbReference type="Proteomes" id="UP000651517"/>
    </source>
</evidence>
<protein>
    <submittedName>
        <fullName evidence="1">Terminase</fullName>
    </submittedName>
</protein>
<name>A0ABR8WQV8_9MICO</name>